<sequence>MSVKLSDSKGNERIRMVIDENDIPKLEFLNGNGEVIYSLPPKQNNERDK</sequence>
<dbReference type="AlphaFoldDB" id="A0AAU8HSR0"/>
<gene>
    <name evidence="1" type="ORF">PRVXH_002162</name>
</gene>
<name>A0AAU8HSR0_9FIRM</name>
<protein>
    <submittedName>
        <fullName evidence="1">Uncharacterized protein</fullName>
    </submittedName>
</protein>
<dbReference type="RefSeq" id="WP_353892788.1">
    <property type="nucleotide sequence ID" value="NZ_CP159485.1"/>
</dbReference>
<organism evidence="1">
    <name type="scientific">Proteinivorax hydrogeniformans</name>
    <dbReference type="NCBI Taxonomy" id="1826727"/>
    <lineage>
        <taxon>Bacteria</taxon>
        <taxon>Bacillati</taxon>
        <taxon>Bacillota</taxon>
        <taxon>Clostridia</taxon>
        <taxon>Eubacteriales</taxon>
        <taxon>Proteinivoracaceae</taxon>
        <taxon>Proteinivorax</taxon>
    </lineage>
</organism>
<evidence type="ECO:0000313" key="1">
    <source>
        <dbReference type="EMBL" id="XCI28212.1"/>
    </source>
</evidence>
<reference evidence="1" key="2">
    <citation type="submission" date="2024-06" db="EMBL/GenBank/DDBJ databases">
        <authorList>
            <person name="Petrova K.O."/>
            <person name="Toshchakov S.V."/>
            <person name="Boltjanskaja Y.V."/>
            <person name="Kevbrin V.V."/>
        </authorList>
    </citation>
    <scope>NUCLEOTIDE SEQUENCE</scope>
    <source>
        <strain evidence="1">Z-710</strain>
    </source>
</reference>
<accession>A0AAU8HSR0</accession>
<reference evidence="1" key="1">
    <citation type="journal article" date="2018" name="Antonie Van Leeuwenhoek">
        <title>Proteinivorax hydrogeniformans sp. nov., an anaerobic, haloalkaliphilic bacterium fermenting proteinaceous compounds with high hydrogen production.</title>
        <authorList>
            <person name="Boltyanskaya Y."/>
            <person name="Detkova E."/>
            <person name="Pimenov N."/>
            <person name="Kevbrin V."/>
        </authorList>
    </citation>
    <scope>NUCLEOTIDE SEQUENCE</scope>
    <source>
        <strain evidence="1">Z-710</strain>
    </source>
</reference>
<proteinExistence type="predicted"/>
<dbReference type="EMBL" id="CP159485">
    <property type="protein sequence ID" value="XCI28212.1"/>
    <property type="molecule type" value="Genomic_DNA"/>
</dbReference>